<protein>
    <submittedName>
        <fullName evidence="1">Transposase, OrfB family</fullName>
    </submittedName>
</protein>
<dbReference type="AlphaFoldDB" id="B8F118"/>
<evidence type="ECO:0000313" key="1">
    <source>
        <dbReference type="EMBL" id="ACL34614.1"/>
    </source>
</evidence>
<dbReference type="RefSeq" id="WP_012622326.1">
    <property type="nucleotide sequence ID" value="NC_011860.1"/>
</dbReference>
<dbReference type="Proteomes" id="UP000006103">
    <property type="component" value="Plasmid PBr_lp28-4"/>
</dbReference>
<proteinExistence type="predicted"/>
<reference evidence="1 2" key="1">
    <citation type="journal article" date="2011" name="J. Bacteriol.">
        <title>Whole-genome sequences of two Borrelia afzelii and two Borrelia garinii Lyme disease agent isolates.</title>
        <authorList>
            <person name="Casjens S.R."/>
            <person name="Mongodin E.F."/>
            <person name="Qiu W.-G."/>
            <person name="Dunn J.J."/>
            <person name="Luft B.J."/>
            <person name="Fraser-Liggett C.M."/>
            <person name="Schutzer S.E."/>
        </authorList>
    </citation>
    <scope>NUCLEOTIDE SEQUENCE [LARGE SCALE GENOMIC DNA]</scope>
    <source>
        <strain evidence="1 2">PBr</strain>
    </source>
</reference>
<name>B8F118_BORGR</name>
<keyword evidence="2" id="KW-1185">Reference proteome</keyword>
<geneLocation type="plasmid" evidence="1 2">
    <name>PBr_lp28-4</name>
</geneLocation>
<dbReference type="EMBL" id="CP001304">
    <property type="protein sequence ID" value="ACL34614.1"/>
    <property type="molecule type" value="Genomic_DNA"/>
</dbReference>
<gene>
    <name evidence="1" type="ORF">BGAPBR_I0039</name>
</gene>
<sequence length="83" mass="9923">MISIEASFPLVEIRQYFWPKNNSYSNAYPNEHQAEFPFLKEVDSLVFYNSQLDLNYTYNILFRKIEKGNRMQGFPKYKSNKNG</sequence>
<keyword evidence="1" id="KW-0614">Plasmid</keyword>
<evidence type="ECO:0000313" key="2">
    <source>
        <dbReference type="Proteomes" id="UP000006103"/>
    </source>
</evidence>
<accession>B8F118</accession>
<organism evidence="1 2">
    <name type="scientific">Borreliella garinii PBr</name>
    <dbReference type="NCBI Taxonomy" id="498743"/>
    <lineage>
        <taxon>Bacteria</taxon>
        <taxon>Pseudomonadati</taxon>
        <taxon>Spirochaetota</taxon>
        <taxon>Spirochaetia</taxon>
        <taxon>Spirochaetales</taxon>
        <taxon>Borreliaceae</taxon>
        <taxon>Borreliella</taxon>
    </lineage>
</organism>